<reference evidence="2 3" key="1">
    <citation type="journal article" date="2021" name="Elife">
        <title>Chloroplast acquisition without the gene transfer in kleptoplastic sea slugs, Plakobranchus ocellatus.</title>
        <authorList>
            <person name="Maeda T."/>
            <person name="Takahashi S."/>
            <person name="Yoshida T."/>
            <person name="Shimamura S."/>
            <person name="Takaki Y."/>
            <person name="Nagai Y."/>
            <person name="Toyoda A."/>
            <person name="Suzuki Y."/>
            <person name="Arimoto A."/>
            <person name="Ishii H."/>
            <person name="Satoh N."/>
            <person name="Nishiyama T."/>
            <person name="Hasebe M."/>
            <person name="Maruyama T."/>
            <person name="Minagawa J."/>
            <person name="Obokata J."/>
            <person name="Shigenobu S."/>
        </authorList>
    </citation>
    <scope>NUCLEOTIDE SEQUENCE [LARGE SCALE GENOMIC DNA]</scope>
</reference>
<dbReference type="Proteomes" id="UP000762676">
    <property type="component" value="Unassembled WGS sequence"/>
</dbReference>
<name>A0AAV4GK93_9GAST</name>
<dbReference type="EMBL" id="BMAT01008477">
    <property type="protein sequence ID" value="GFR85948.1"/>
    <property type="molecule type" value="Genomic_DNA"/>
</dbReference>
<evidence type="ECO:0000313" key="2">
    <source>
        <dbReference type="EMBL" id="GFR85948.1"/>
    </source>
</evidence>
<sequence>MPKLARAFLNRKNLTSLSWKSTTNHPRPTIRCNGRHEGVKSSTSHLSTPAEVRRKSPSKLRRDRRRIQERYLLSKEDVPACLNRTESKTKQTPMIDKTRITKPSELDLGLTLSRSDRPSQQELCVSPKYTVLHTASTTFDCNMPSDAYQRKRLYRLL</sequence>
<keyword evidence="3" id="KW-1185">Reference proteome</keyword>
<proteinExistence type="predicted"/>
<gene>
    <name evidence="2" type="ORF">ElyMa_004187300</name>
</gene>
<comment type="caution">
    <text evidence="2">The sequence shown here is derived from an EMBL/GenBank/DDBJ whole genome shotgun (WGS) entry which is preliminary data.</text>
</comment>
<accession>A0AAV4GK93</accession>
<evidence type="ECO:0000313" key="3">
    <source>
        <dbReference type="Proteomes" id="UP000762676"/>
    </source>
</evidence>
<protein>
    <submittedName>
        <fullName evidence="2">Uncharacterized protein</fullName>
    </submittedName>
</protein>
<feature type="region of interest" description="Disordered" evidence="1">
    <location>
        <begin position="19"/>
        <end position="61"/>
    </location>
</feature>
<dbReference type="AlphaFoldDB" id="A0AAV4GK93"/>
<organism evidence="2 3">
    <name type="scientific">Elysia marginata</name>
    <dbReference type="NCBI Taxonomy" id="1093978"/>
    <lineage>
        <taxon>Eukaryota</taxon>
        <taxon>Metazoa</taxon>
        <taxon>Spiralia</taxon>
        <taxon>Lophotrochozoa</taxon>
        <taxon>Mollusca</taxon>
        <taxon>Gastropoda</taxon>
        <taxon>Heterobranchia</taxon>
        <taxon>Euthyneura</taxon>
        <taxon>Panpulmonata</taxon>
        <taxon>Sacoglossa</taxon>
        <taxon>Placobranchoidea</taxon>
        <taxon>Plakobranchidae</taxon>
        <taxon>Elysia</taxon>
    </lineage>
</organism>
<evidence type="ECO:0000256" key="1">
    <source>
        <dbReference type="SAM" id="MobiDB-lite"/>
    </source>
</evidence>